<accession>A0AAV5EHH8</accession>
<evidence type="ECO:0000313" key="3">
    <source>
        <dbReference type="Proteomes" id="UP001054889"/>
    </source>
</evidence>
<feature type="domain" description="F-box associated beta-propeller type 3" evidence="1">
    <location>
        <begin position="23"/>
        <end position="218"/>
    </location>
</feature>
<dbReference type="InterPro" id="IPR017451">
    <property type="entry name" value="F-box-assoc_interact_dom"/>
</dbReference>
<dbReference type="PANTHER" id="PTHR31111">
    <property type="entry name" value="BNAA05G37150D PROTEIN-RELATED"/>
    <property type="match status" value="1"/>
</dbReference>
<name>A0AAV5EHH8_ELECO</name>
<organism evidence="2 3">
    <name type="scientific">Eleusine coracana subsp. coracana</name>
    <dbReference type="NCBI Taxonomy" id="191504"/>
    <lineage>
        <taxon>Eukaryota</taxon>
        <taxon>Viridiplantae</taxon>
        <taxon>Streptophyta</taxon>
        <taxon>Embryophyta</taxon>
        <taxon>Tracheophyta</taxon>
        <taxon>Spermatophyta</taxon>
        <taxon>Magnoliopsida</taxon>
        <taxon>Liliopsida</taxon>
        <taxon>Poales</taxon>
        <taxon>Poaceae</taxon>
        <taxon>PACMAD clade</taxon>
        <taxon>Chloridoideae</taxon>
        <taxon>Cynodonteae</taxon>
        <taxon>Eleusininae</taxon>
        <taxon>Eleusine</taxon>
    </lineage>
</organism>
<dbReference type="InterPro" id="IPR013187">
    <property type="entry name" value="F-box-assoc_dom_typ3"/>
</dbReference>
<comment type="caution">
    <text evidence="2">The sequence shown here is derived from an EMBL/GenBank/DDBJ whole genome shotgun (WGS) entry which is preliminary data.</text>
</comment>
<reference evidence="2" key="2">
    <citation type="submission" date="2021-12" db="EMBL/GenBank/DDBJ databases">
        <title>Resequencing data analysis of finger millet.</title>
        <authorList>
            <person name="Hatakeyama M."/>
            <person name="Aluri S."/>
            <person name="Balachadran M.T."/>
            <person name="Sivarajan S.R."/>
            <person name="Poveda L."/>
            <person name="Shimizu-Inatsugi R."/>
            <person name="Schlapbach R."/>
            <person name="Sreeman S.M."/>
            <person name="Shimizu K.K."/>
        </authorList>
    </citation>
    <scope>NUCLEOTIDE SEQUENCE</scope>
</reference>
<evidence type="ECO:0000313" key="2">
    <source>
        <dbReference type="EMBL" id="GJN21631.1"/>
    </source>
</evidence>
<dbReference type="EMBL" id="BQKI01000075">
    <property type="protein sequence ID" value="GJN21631.1"/>
    <property type="molecule type" value="Genomic_DNA"/>
</dbReference>
<dbReference type="AlphaFoldDB" id="A0AAV5EHH8"/>
<evidence type="ECO:0000259" key="1">
    <source>
        <dbReference type="Pfam" id="PF08268"/>
    </source>
</evidence>
<dbReference type="Proteomes" id="UP001054889">
    <property type="component" value="Unassembled WGS sequence"/>
</dbReference>
<dbReference type="PANTHER" id="PTHR31111:SF133">
    <property type="entry name" value="OS07G0196600 PROTEIN"/>
    <property type="match status" value="1"/>
</dbReference>
<keyword evidence="3" id="KW-1185">Reference proteome</keyword>
<gene>
    <name evidence="2" type="primary">gb09125</name>
    <name evidence="2" type="ORF">PR202_gb09125</name>
</gene>
<reference evidence="2" key="1">
    <citation type="journal article" date="2018" name="DNA Res.">
        <title>Multiple hybrid de novo genome assembly of finger millet, an orphan allotetraploid crop.</title>
        <authorList>
            <person name="Hatakeyama M."/>
            <person name="Aluri S."/>
            <person name="Balachadran M.T."/>
            <person name="Sivarajan S.R."/>
            <person name="Patrignani A."/>
            <person name="Gruter S."/>
            <person name="Poveda L."/>
            <person name="Shimizu-Inatsugi R."/>
            <person name="Baeten J."/>
            <person name="Francoijs K.J."/>
            <person name="Nataraja K.N."/>
            <person name="Reddy Y.A.N."/>
            <person name="Phadnis S."/>
            <person name="Ravikumar R.L."/>
            <person name="Schlapbach R."/>
            <person name="Sreeman S.M."/>
            <person name="Shimizu K.K."/>
        </authorList>
    </citation>
    <scope>NUCLEOTIDE SEQUENCE</scope>
</reference>
<protein>
    <recommendedName>
        <fullName evidence="1">F-box associated beta-propeller type 3 domain-containing protein</fullName>
    </recommendedName>
</protein>
<sequence length="228" mass="25946">MVVMPRKYQVDRKKVGIQGVTFYRFEQPGESKNAELILEKKCRNGISMFSMPLHCDGLIMIPCTTGRIFVCNPSTSEFVELPRGSRNVVGDHRAAFGFDPRSGKYKVARHFFRSYIEKPREDGHEVLTLGDGGEAWKWMATMDPPYAINPRPPICLPGFFYWSAFHPSTDHGDTTKHVILRFNLHDEMFTVHPNPPCRDFVSKNDRLCELDGKLCCLHVGCDHLAGRG</sequence>
<proteinExistence type="predicted"/>
<dbReference type="NCBIfam" id="TIGR01640">
    <property type="entry name" value="F_box_assoc_1"/>
    <property type="match status" value="1"/>
</dbReference>
<dbReference type="Pfam" id="PF08268">
    <property type="entry name" value="FBA_3"/>
    <property type="match status" value="1"/>
</dbReference>